<evidence type="ECO:0000256" key="1">
    <source>
        <dbReference type="SAM" id="MobiDB-lite"/>
    </source>
</evidence>
<dbReference type="EMBL" id="JACEON010000002">
    <property type="protein sequence ID" value="MBA4610750.1"/>
    <property type="molecule type" value="Genomic_DNA"/>
</dbReference>
<dbReference type="Proteomes" id="UP000559404">
    <property type="component" value="Unassembled WGS sequence"/>
</dbReference>
<accession>A0A838XV73</accession>
<protein>
    <submittedName>
        <fullName evidence="2">Uncharacterized protein</fullName>
    </submittedName>
</protein>
<comment type="caution">
    <text evidence="2">The sequence shown here is derived from an EMBL/GenBank/DDBJ whole genome shotgun (WGS) entry which is preliminary data.</text>
</comment>
<keyword evidence="3" id="KW-1185">Reference proteome</keyword>
<evidence type="ECO:0000313" key="3">
    <source>
        <dbReference type="Proteomes" id="UP000559404"/>
    </source>
</evidence>
<feature type="region of interest" description="Disordered" evidence="1">
    <location>
        <begin position="1"/>
        <end position="33"/>
    </location>
</feature>
<proteinExistence type="predicted"/>
<sequence length="127" mass="12844">MGSTGSGSFSDYPGSRPKDGGEGAGGGGASGEDRCARAFSCALEEVEQCDYFTASGGVPPANTALTIEQRGRLFAVDPSGQTVGALPTSFNYLADCMAAGFTYEGRVNSSASTPVASVNVDFAPRTP</sequence>
<organism evidence="2 3">
    <name type="scientific">Stappia taiwanensis</name>
    <dbReference type="NCBI Taxonomy" id="992267"/>
    <lineage>
        <taxon>Bacteria</taxon>
        <taxon>Pseudomonadati</taxon>
        <taxon>Pseudomonadota</taxon>
        <taxon>Alphaproteobacteria</taxon>
        <taxon>Hyphomicrobiales</taxon>
        <taxon>Stappiaceae</taxon>
        <taxon>Stappia</taxon>
    </lineage>
</organism>
<name>A0A838XV73_9HYPH</name>
<dbReference type="AlphaFoldDB" id="A0A838XV73"/>
<gene>
    <name evidence="2" type="ORF">H1W37_03740</name>
</gene>
<reference evidence="2 3" key="1">
    <citation type="submission" date="2020-07" db="EMBL/GenBank/DDBJ databases">
        <authorList>
            <person name="Li M."/>
        </authorList>
    </citation>
    <scope>NUCLEOTIDE SEQUENCE [LARGE SCALE GENOMIC DNA]</scope>
    <source>
        <strain evidence="2 3">DSM 23284</strain>
    </source>
</reference>
<reference evidence="2 3" key="2">
    <citation type="submission" date="2020-08" db="EMBL/GenBank/DDBJ databases">
        <title>Stappia taiwanensis sp. nov., isolated from a coastal thermal spring.</title>
        <authorList>
            <person name="Kampfer P."/>
        </authorList>
    </citation>
    <scope>NUCLEOTIDE SEQUENCE [LARGE SCALE GENOMIC DNA]</scope>
    <source>
        <strain evidence="2 3">DSM 23284</strain>
    </source>
</reference>
<dbReference type="RefSeq" id="WP_181758926.1">
    <property type="nucleotide sequence ID" value="NZ_BMCR01000002.1"/>
</dbReference>
<evidence type="ECO:0000313" key="2">
    <source>
        <dbReference type="EMBL" id="MBA4610750.1"/>
    </source>
</evidence>